<keyword evidence="3" id="KW-0862">Zinc</keyword>
<dbReference type="InterPro" id="IPR026516">
    <property type="entry name" value="THAP1/10"/>
</dbReference>
<evidence type="ECO:0000256" key="3">
    <source>
        <dbReference type="ARBA" id="ARBA00022833"/>
    </source>
</evidence>
<dbReference type="Pfam" id="PF05485">
    <property type="entry name" value="THAP"/>
    <property type="match status" value="1"/>
</dbReference>
<feature type="domain" description="THAP-type" evidence="7">
    <location>
        <begin position="1"/>
        <end position="92"/>
    </location>
</feature>
<reference evidence="8 9" key="1">
    <citation type="journal article" date="2024" name="Insects">
        <title>An Improved Chromosome-Level Genome Assembly of the Firefly Pyrocoelia pectoralis.</title>
        <authorList>
            <person name="Fu X."/>
            <person name="Meyer-Rochow V.B."/>
            <person name="Ballantyne L."/>
            <person name="Zhu X."/>
        </authorList>
    </citation>
    <scope>NUCLEOTIDE SEQUENCE [LARGE SCALE GENOMIC DNA]</scope>
    <source>
        <strain evidence="8">XCY_ONT2</strain>
    </source>
</reference>
<feature type="transmembrane region" description="Helical" evidence="6">
    <location>
        <begin position="167"/>
        <end position="189"/>
    </location>
</feature>
<dbReference type="Proteomes" id="UP001329430">
    <property type="component" value="Chromosome 5"/>
</dbReference>
<dbReference type="EMBL" id="JAVRBK010000005">
    <property type="protein sequence ID" value="KAK5643817.1"/>
    <property type="molecule type" value="Genomic_DNA"/>
</dbReference>
<name>A0AAN7ZH79_9COLE</name>
<gene>
    <name evidence="8" type="ORF">RI129_007662</name>
</gene>
<sequence length="195" mass="22958">MRCAVAGCHTDYQSKNYTSDLMFFRFPKDDENLSRTWVNACKLDDKINVKNGRICSKHFDKDCYERNVKFELLGYSARNRRLLKQDALPTLIYLVYFLLICLLTTLTTLHKKYDTRVLVYHQSAIDYLLFRPSALESVNHSLCNSQSYSEGPRKQERNARVKTKWKSLIITAVLKKIIINEITLFYFILLQLVRI</sequence>
<keyword evidence="6" id="KW-1133">Transmembrane helix</keyword>
<keyword evidence="1" id="KW-0479">Metal-binding</keyword>
<proteinExistence type="predicted"/>
<keyword evidence="6" id="KW-0472">Membrane</keyword>
<dbReference type="GO" id="GO:0043565">
    <property type="term" value="F:sequence-specific DNA binding"/>
    <property type="evidence" value="ECO:0007669"/>
    <property type="project" value="InterPro"/>
</dbReference>
<evidence type="ECO:0000256" key="1">
    <source>
        <dbReference type="ARBA" id="ARBA00022723"/>
    </source>
</evidence>
<keyword evidence="6" id="KW-0812">Transmembrane</keyword>
<dbReference type="GO" id="GO:0008270">
    <property type="term" value="F:zinc ion binding"/>
    <property type="evidence" value="ECO:0007669"/>
    <property type="project" value="UniProtKB-KW"/>
</dbReference>
<evidence type="ECO:0000313" key="9">
    <source>
        <dbReference type="Proteomes" id="UP001329430"/>
    </source>
</evidence>
<comment type="caution">
    <text evidence="8">The sequence shown here is derived from an EMBL/GenBank/DDBJ whole genome shotgun (WGS) entry which is preliminary data.</text>
</comment>
<dbReference type="Gene3D" id="6.20.210.20">
    <property type="entry name" value="THAP domain"/>
    <property type="match status" value="1"/>
</dbReference>
<dbReference type="InterPro" id="IPR006612">
    <property type="entry name" value="THAP_Znf"/>
</dbReference>
<dbReference type="SMART" id="SM00980">
    <property type="entry name" value="THAP"/>
    <property type="match status" value="1"/>
</dbReference>
<dbReference type="SUPFAM" id="SSF57716">
    <property type="entry name" value="Glucocorticoid receptor-like (DNA-binding domain)"/>
    <property type="match status" value="1"/>
</dbReference>
<dbReference type="SMART" id="SM00692">
    <property type="entry name" value="DM3"/>
    <property type="match status" value="1"/>
</dbReference>
<dbReference type="PANTHER" id="PTHR46600:SF11">
    <property type="entry name" value="THAP DOMAIN-CONTAINING PROTEIN 10"/>
    <property type="match status" value="1"/>
</dbReference>
<keyword evidence="4 5" id="KW-0238">DNA-binding</keyword>
<evidence type="ECO:0000256" key="4">
    <source>
        <dbReference type="ARBA" id="ARBA00023125"/>
    </source>
</evidence>
<protein>
    <recommendedName>
        <fullName evidence="7">THAP-type domain-containing protein</fullName>
    </recommendedName>
</protein>
<evidence type="ECO:0000313" key="8">
    <source>
        <dbReference type="EMBL" id="KAK5643817.1"/>
    </source>
</evidence>
<keyword evidence="9" id="KW-1185">Reference proteome</keyword>
<evidence type="ECO:0000256" key="5">
    <source>
        <dbReference type="PROSITE-ProRule" id="PRU00309"/>
    </source>
</evidence>
<dbReference type="PANTHER" id="PTHR46600">
    <property type="entry name" value="THAP DOMAIN-CONTAINING"/>
    <property type="match status" value="1"/>
</dbReference>
<evidence type="ECO:0000256" key="6">
    <source>
        <dbReference type="SAM" id="Phobius"/>
    </source>
</evidence>
<dbReference type="PROSITE" id="PS50950">
    <property type="entry name" value="ZF_THAP"/>
    <property type="match status" value="1"/>
</dbReference>
<keyword evidence="2 5" id="KW-0863">Zinc-finger</keyword>
<accession>A0AAN7ZH79</accession>
<dbReference type="AlphaFoldDB" id="A0AAN7ZH79"/>
<evidence type="ECO:0000259" key="7">
    <source>
        <dbReference type="PROSITE" id="PS50950"/>
    </source>
</evidence>
<evidence type="ECO:0000256" key="2">
    <source>
        <dbReference type="ARBA" id="ARBA00022771"/>
    </source>
</evidence>
<dbReference type="InterPro" id="IPR038441">
    <property type="entry name" value="THAP_Znf_sf"/>
</dbReference>
<organism evidence="8 9">
    <name type="scientific">Pyrocoelia pectoralis</name>
    <dbReference type="NCBI Taxonomy" id="417401"/>
    <lineage>
        <taxon>Eukaryota</taxon>
        <taxon>Metazoa</taxon>
        <taxon>Ecdysozoa</taxon>
        <taxon>Arthropoda</taxon>
        <taxon>Hexapoda</taxon>
        <taxon>Insecta</taxon>
        <taxon>Pterygota</taxon>
        <taxon>Neoptera</taxon>
        <taxon>Endopterygota</taxon>
        <taxon>Coleoptera</taxon>
        <taxon>Polyphaga</taxon>
        <taxon>Elateriformia</taxon>
        <taxon>Elateroidea</taxon>
        <taxon>Lampyridae</taxon>
        <taxon>Lampyrinae</taxon>
        <taxon>Pyrocoelia</taxon>
    </lineage>
</organism>
<feature type="transmembrane region" description="Helical" evidence="6">
    <location>
        <begin position="90"/>
        <end position="109"/>
    </location>
</feature>